<proteinExistence type="predicted"/>
<evidence type="ECO:0000256" key="1">
    <source>
        <dbReference type="SAM" id="MobiDB-lite"/>
    </source>
</evidence>
<feature type="region of interest" description="Disordered" evidence="1">
    <location>
        <begin position="101"/>
        <end position="152"/>
    </location>
</feature>
<dbReference type="Proteomes" id="UP000597206">
    <property type="component" value="Unassembled WGS sequence"/>
</dbReference>
<evidence type="ECO:0000256" key="2">
    <source>
        <dbReference type="SAM" id="SignalP"/>
    </source>
</evidence>
<keyword evidence="4" id="KW-1185">Reference proteome</keyword>
<reference evidence="3 4" key="1">
    <citation type="submission" date="2020-11" db="EMBL/GenBank/DDBJ databases">
        <title>Vibrio nitrifigilis sp. nov., a marine nitrogen-fixing bacterium isolated from the lagoon sediment of an islet inside an atoll.</title>
        <authorList>
            <person name="Wang L.-T."/>
            <person name="Shieh W.Y."/>
        </authorList>
    </citation>
    <scope>NUCLEOTIDE SEQUENCE [LARGE SCALE GENOMIC DNA]</scope>
    <source>
        <strain evidence="3 4">NFV-1</strain>
    </source>
</reference>
<feature type="chain" id="PRO_5045598861" evidence="2">
    <location>
        <begin position="28"/>
        <end position="152"/>
    </location>
</feature>
<organism evidence="3 4">
    <name type="scientific">Vibrio nitrifigilis</name>
    <dbReference type="NCBI Taxonomy" id="2789781"/>
    <lineage>
        <taxon>Bacteria</taxon>
        <taxon>Pseudomonadati</taxon>
        <taxon>Pseudomonadota</taxon>
        <taxon>Gammaproteobacteria</taxon>
        <taxon>Vibrionales</taxon>
        <taxon>Vibrionaceae</taxon>
        <taxon>Vibrio</taxon>
    </lineage>
</organism>
<feature type="compositionally biased region" description="Basic and acidic residues" evidence="1">
    <location>
        <begin position="123"/>
        <end position="142"/>
    </location>
</feature>
<gene>
    <name evidence="3" type="ORF">I1A42_19620</name>
</gene>
<protein>
    <submittedName>
        <fullName evidence="3">Uncharacterized protein</fullName>
    </submittedName>
</protein>
<feature type="signal peptide" evidence="2">
    <location>
        <begin position="1"/>
        <end position="27"/>
    </location>
</feature>
<comment type="caution">
    <text evidence="3">The sequence shown here is derived from an EMBL/GenBank/DDBJ whole genome shotgun (WGS) entry which is preliminary data.</text>
</comment>
<dbReference type="RefSeq" id="WP_196124573.1">
    <property type="nucleotide sequence ID" value="NZ_JADPMR010000004.1"/>
</dbReference>
<dbReference type="EMBL" id="JADPMR010000004">
    <property type="protein sequence ID" value="MBF9002688.1"/>
    <property type="molecule type" value="Genomic_DNA"/>
</dbReference>
<accession>A0ABS0GJS2</accession>
<feature type="compositionally biased region" description="Basic and acidic residues" evidence="1">
    <location>
        <begin position="40"/>
        <end position="58"/>
    </location>
</feature>
<feature type="region of interest" description="Disordered" evidence="1">
    <location>
        <begin position="40"/>
        <end position="67"/>
    </location>
</feature>
<evidence type="ECO:0000313" key="4">
    <source>
        <dbReference type="Proteomes" id="UP000597206"/>
    </source>
</evidence>
<evidence type="ECO:0000313" key="3">
    <source>
        <dbReference type="EMBL" id="MBF9002688.1"/>
    </source>
</evidence>
<sequence>MKKEMTSLKLLSIVVLGTIMLPTASLAAVYNDSDESVYVKPEHSNDPVEVKKGHEYKGPQDGVASKGKVYKNIDGSDVKVDKKGDVKVIQKNPVRLLAEEVRGGNLDKSPDPTWDPVFNKAKQQKEDEQAKAKATIDEEKIEGQSLTKADIK</sequence>
<keyword evidence="2" id="KW-0732">Signal</keyword>
<name>A0ABS0GJS2_9VIBR</name>